<evidence type="ECO:0000313" key="2">
    <source>
        <dbReference type="Proteomes" id="UP001432322"/>
    </source>
</evidence>
<protein>
    <submittedName>
        <fullName evidence="1">Uncharacterized protein</fullName>
    </submittedName>
</protein>
<keyword evidence="2" id="KW-1185">Reference proteome</keyword>
<dbReference type="AlphaFoldDB" id="A0AAV5VVH2"/>
<comment type="caution">
    <text evidence="1">The sequence shown here is derived from an EMBL/GenBank/DDBJ whole genome shotgun (WGS) entry which is preliminary data.</text>
</comment>
<gene>
    <name evidence="1" type="ORF">PFISCL1PPCAC_14851</name>
</gene>
<name>A0AAV5VVH2_9BILA</name>
<proteinExistence type="predicted"/>
<accession>A0AAV5VVH2</accession>
<dbReference type="EMBL" id="BTSY01000004">
    <property type="protein sequence ID" value="GMT23554.1"/>
    <property type="molecule type" value="Genomic_DNA"/>
</dbReference>
<feature type="non-terminal residue" evidence="1">
    <location>
        <position position="67"/>
    </location>
</feature>
<reference evidence="1" key="1">
    <citation type="submission" date="2023-10" db="EMBL/GenBank/DDBJ databases">
        <title>Genome assembly of Pristionchus species.</title>
        <authorList>
            <person name="Yoshida K."/>
            <person name="Sommer R.J."/>
        </authorList>
    </citation>
    <scope>NUCLEOTIDE SEQUENCE</scope>
    <source>
        <strain evidence="1">RS5133</strain>
    </source>
</reference>
<dbReference type="Proteomes" id="UP001432322">
    <property type="component" value="Unassembled WGS sequence"/>
</dbReference>
<organism evidence="1 2">
    <name type="scientific">Pristionchus fissidentatus</name>
    <dbReference type="NCBI Taxonomy" id="1538716"/>
    <lineage>
        <taxon>Eukaryota</taxon>
        <taxon>Metazoa</taxon>
        <taxon>Ecdysozoa</taxon>
        <taxon>Nematoda</taxon>
        <taxon>Chromadorea</taxon>
        <taxon>Rhabditida</taxon>
        <taxon>Rhabditina</taxon>
        <taxon>Diplogasteromorpha</taxon>
        <taxon>Diplogasteroidea</taxon>
        <taxon>Neodiplogasteridae</taxon>
        <taxon>Pristionchus</taxon>
    </lineage>
</organism>
<sequence>LDFTSTLINKLTERGHTVDVVLARLNSAVASNGTHNARTILSAGFPSLSPWNQLGHITSPFNLMPDQ</sequence>
<evidence type="ECO:0000313" key="1">
    <source>
        <dbReference type="EMBL" id="GMT23554.1"/>
    </source>
</evidence>
<feature type="non-terminal residue" evidence="1">
    <location>
        <position position="1"/>
    </location>
</feature>